<proteinExistence type="inferred from homology"/>
<feature type="binding site" evidence="11">
    <location>
        <position position="20"/>
    </location>
    <ligand>
        <name>ADP-alpha-D-glucose</name>
        <dbReference type="ChEBI" id="CHEBI:57498"/>
    </ligand>
</feature>
<protein>
    <recommendedName>
        <fullName evidence="6 11">Glycogen synthase</fullName>
        <ecNumber evidence="5 11">2.4.1.21</ecNumber>
    </recommendedName>
    <alternativeName>
        <fullName evidence="10 11">Starch [bacterial glycogen] synthase</fullName>
    </alternativeName>
</protein>
<dbReference type="Pfam" id="PF08323">
    <property type="entry name" value="Glyco_transf_5"/>
    <property type="match status" value="1"/>
</dbReference>
<organism evidence="14 15">
    <name type="scientific">Alginatibacterium sediminis</name>
    <dbReference type="NCBI Taxonomy" id="2164068"/>
    <lineage>
        <taxon>Bacteria</taxon>
        <taxon>Pseudomonadati</taxon>
        <taxon>Pseudomonadota</taxon>
        <taxon>Gammaproteobacteria</taxon>
        <taxon>Alteromonadales</taxon>
        <taxon>Alteromonadaceae</taxon>
        <taxon>Alginatibacterium</taxon>
    </lineage>
</organism>
<keyword evidence="7 11" id="KW-0328">Glycosyltransferase</keyword>
<accession>A0A420ECN3</accession>
<dbReference type="InterPro" id="IPR013534">
    <property type="entry name" value="Starch_synth_cat_dom"/>
</dbReference>
<evidence type="ECO:0000256" key="10">
    <source>
        <dbReference type="ARBA" id="ARBA00031722"/>
    </source>
</evidence>
<evidence type="ECO:0000256" key="5">
    <source>
        <dbReference type="ARBA" id="ARBA00012588"/>
    </source>
</evidence>
<dbReference type="EC" id="2.4.1.21" evidence="5 11"/>
<evidence type="ECO:0000256" key="7">
    <source>
        <dbReference type="ARBA" id="ARBA00022676"/>
    </source>
</evidence>
<dbReference type="NCBIfam" id="NF001903">
    <property type="entry name" value="PRK00654.2-2"/>
    <property type="match status" value="1"/>
</dbReference>
<dbReference type="RefSeq" id="WP_120354578.1">
    <property type="nucleotide sequence ID" value="NZ_RAQO01000005.1"/>
</dbReference>
<evidence type="ECO:0000259" key="12">
    <source>
        <dbReference type="Pfam" id="PF00534"/>
    </source>
</evidence>
<evidence type="ECO:0000256" key="6">
    <source>
        <dbReference type="ARBA" id="ARBA00019935"/>
    </source>
</evidence>
<name>A0A420ECN3_9ALTE</name>
<dbReference type="InterPro" id="IPR001296">
    <property type="entry name" value="Glyco_trans_1"/>
</dbReference>
<evidence type="ECO:0000256" key="8">
    <source>
        <dbReference type="ARBA" id="ARBA00022679"/>
    </source>
</evidence>
<dbReference type="PANTHER" id="PTHR45825:SF11">
    <property type="entry name" value="ALPHA AMYLASE DOMAIN-CONTAINING PROTEIN"/>
    <property type="match status" value="1"/>
</dbReference>
<feature type="domain" description="Glycosyl transferase family 1" evidence="12">
    <location>
        <begin position="285"/>
        <end position="440"/>
    </location>
</feature>
<dbReference type="AlphaFoldDB" id="A0A420ECN3"/>
<dbReference type="HAMAP" id="MF_00484">
    <property type="entry name" value="Glycogen_synth"/>
    <property type="match status" value="1"/>
</dbReference>
<evidence type="ECO:0000256" key="11">
    <source>
        <dbReference type="HAMAP-Rule" id="MF_00484"/>
    </source>
</evidence>
<feature type="domain" description="Starch synthase catalytic" evidence="13">
    <location>
        <begin position="7"/>
        <end position="237"/>
    </location>
</feature>
<keyword evidence="15" id="KW-1185">Reference proteome</keyword>
<dbReference type="InterPro" id="IPR011835">
    <property type="entry name" value="GS/SS"/>
</dbReference>
<evidence type="ECO:0000256" key="9">
    <source>
        <dbReference type="ARBA" id="ARBA00023056"/>
    </source>
</evidence>
<dbReference type="OrthoDB" id="9808590at2"/>
<dbReference type="PANTHER" id="PTHR45825">
    <property type="entry name" value="GRANULE-BOUND STARCH SYNTHASE 1, CHLOROPLASTIC/AMYLOPLASTIC"/>
    <property type="match status" value="1"/>
</dbReference>
<dbReference type="GO" id="GO:0009011">
    <property type="term" value="F:alpha-1,4-glucan glucosyltransferase (ADP-glucose donor) activity"/>
    <property type="evidence" value="ECO:0007669"/>
    <property type="project" value="UniProtKB-UniRule"/>
</dbReference>
<gene>
    <name evidence="11 14" type="primary">glgA</name>
    <name evidence="14" type="ORF">DBZ36_08810</name>
</gene>
<dbReference type="GO" id="GO:0004373">
    <property type="term" value="F:alpha-1,4-glucan glucosyltransferase (UDP-glucose donor) activity"/>
    <property type="evidence" value="ECO:0007669"/>
    <property type="project" value="InterPro"/>
</dbReference>
<evidence type="ECO:0000259" key="13">
    <source>
        <dbReference type="Pfam" id="PF08323"/>
    </source>
</evidence>
<comment type="similarity">
    <text evidence="4 11">Belongs to the glycosyltransferase 1 family. Bacterial/plant glycogen synthase subfamily.</text>
</comment>
<evidence type="ECO:0000256" key="1">
    <source>
        <dbReference type="ARBA" id="ARBA00001478"/>
    </source>
</evidence>
<dbReference type="NCBIfam" id="TIGR02095">
    <property type="entry name" value="glgA"/>
    <property type="match status" value="1"/>
</dbReference>
<evidence type="ECO:0000313" key="15">
    <source>
        <dbReference type="Proteomes" id="UP000286482"/>
    </source>
</evidence>
<evidence type="ECO:0000256" key="4">
    <source>
        <dbReference type="ARBA" id="ARBA00010281"/>
    </source>
</evidence>
<comment type="catalytic activity">
    <reaction evidence="1 11">
        <text>[(1-&gt;4)-alpha-D-glucosyl](n) + ADP-alpha-D-glucose = [(1-&gt;4)-alpha-D-glucosyl](n+1) + ADP + H(+)</text>
        <dbReference type="Rhea" id="RHEA:18189"/>
        <dbReference type="Rhea" id="RHEA-COMP:9584"/>
        <dbReference type="Rhea" id="RHEA-COMP:9587"/>
        <dbReference type="ChEBI" id="CHEBI:15378"/>
        <dbReference type="ChEBI" id="CHEBI:15444"/>
        <dbReference type="ChEBI" id="CHEBI:57498"/>
        <dbReference type="ChEBI" id="CHEBI:456216"/>
        <dbReference type="EC" id="2.4.1.21"/>
    </reaction>
</comment>
<comment type="pathway">
    <text evidence="3 11">Glycan biosynthesis; glycogen biosynthesis.</text>
</comment>
<dbReference type="SUPFAM" id="SSF53756">
    <property type="entry name" value="UDP-Glycosyltransferase/glycogen phosphorylase"/>
    <property type="match status" value="1"/>
</dbReference>
<dbReference type="GO" id="GO:0005829">
    <property type="term" value="C:cytosol"/>
    <property type="evidence" value="ECO:0007669"/>
    <property type="project" value="TreeGrafter"/>
</dbReference>
<dbReference type="Gene3D" id="3.40.50.2000">
    <property type="entry name" value="Glycogen Phosphorylase B"/>
    <property type="match status" value="2"/>
</dbReference>
<dbReference type="Pfam" id="PF00534">
    <property type="entry name" value="Glycos_transf_1"/>
    <property type="match status" value="1"/>
</dbReference>
<evidence type="ECO:0000256" key="2">
    <source>
        <dbReference type="ARBA" id="ARBA00002764"/>
    </source>
</evidence>
<evidence type="ECO:0000313" key="14">
    <source>
        <dbReference type="EMBL" id="RKF18499.1"/>
    </source>
</evidence>
<keyword evidence="8 11" id="KW-0808">Transferase</keyword>
<evidence type="ECO:0000256" key="3">
    <source>
        <dbReference type="ARBA" id="ARBA00004964"/>
    </source>
</evidence>
<dbReference type="CDD" id="cd03791">
    <property type="entry name" value="GT5_Glycogen_synthase_DULL1-like"/>
    <property type="match status" value="1"/>
</dbReference>
<comment type="caution">
    <text evidence="14">The sequence shown here is derived from an EMBL/GenBank/DDBJ whole genome shotgun (WGS) entry which is preliminary data.</text>
</comment>
<sequence length="475" mass="53465">MNNSNFKILFVASEVESLAKTGGLADVAKALPLALKEQGFDVRIVMPFYKSINRREQAKSIASYQSHTIGFGISELKIADVPVYLVEHDDYFLRDELYTENGHGFADNGERFSFFSQAVFPLCETLDFKPDIIHCNDWHTGLVPFLLEKQYRGSEFFKDTRSVITIHNAAYQGIFPGQQFAKLESQLNIDELYEDHHAVNMLKTGIRFANKINAVSPSYAAELLTHLGSHGLSDILNERADDLSGILNGCDYSDWDPQTDPYLPSNYSQSDMSGKTVCRQSLQIKVGLEQNDVAIFGVVARLTEQKGFHMLIEALEDFLIHDVQVIIVGTGDPKLASQLHQLSQQYPQKLAFIEAYSNELAHLIEAGSDFFLMPSVFEPCGLNQMYSLAYATLPIVRAVGGLKDTVIDYDQNPEQATGFVFEQPSGQTLLNSLRRALLLYLEHPDAIQDMCDRAIQTRFLWQDSLPQYTELYKQA</sequence>
<comment type="function">
    <text evidence="2 11">Synthesizes alpha-1,4-glucan chains using ADP-glucose.</text>
</comment>
<dbReference type="GO" id="GO:0005978">
    <property type="term" value="P:glycogen biosynthetic process"/>
    <property type="evidence" value="ECO:0007669"/>
    <property type="project" value="UniProtKB-UniRule"/>
</dbReference>
<dbReference type="EMBL" id="RAQO01000005">
    <property type="protein sequence ID" value="RKF18499.1"/>
    <property type="molecule type" value="Genomic_DNA"/>
</dbReference>
<dbReference type="UniPathway" id="UPA00164"/>
<keyword evidence="9 11" id="KW-0320">Glycogen biosynthesis</keyword>
<dbReference type="Proteomes" id="UP000286482">
    <property type="component" value="Unassembled WGS sequence"/>
</dbReference>
<reference evidence="14 15" key="1">
    <citation type="submission" date="2018-09" db="EMBL/GenBank/DDBJ databases">
        <authorList>
            <person name="Wang Z."/>
        </authorList>
    </citation>
    <scope>NUCLEOTIDE SEQUENCE [LARGE SCALE GENOMIC DNA]</scope>
    <source>
        <strain evidence="14 15">ALS 81</strain>
    </source>
</reference>